<dbReference type="EMBL" id="SMRS01000005">
    <property type="protein sequence ID" value="KAA0874706.1"/>
    <property type="molecule type" value="Genomic_DNA"/>
</dbReference>
<organism evidence="1 2">
    <name type="scientific">Nitrincola tapanii</name>
    <dbReference type="NCBI Taxonomy" id="1708751"/>
    <lineage>
        <taxon>Bacteria</taxon>
        <taxon>Pseudomonadati</taxon>
        <taxon>Pseudomonadota</taxon>
        <taxon>Gammaproteobacteria</taxon>
        <taxon>Oceanospirillales</taxon>
        <taxon>Oceanospirillaceae</taxon>
        <taxon>Nitrincola</taxon>
    </lineage>
</organism>
<dbReference type="AlphaFoldDB" id="A0A5A9W1V3"/>
<evidence type="ECO:0000313" key="1">
    <source>
        <dbReference type="EMBL" id="KAA0874706.1"/>
    </source>
</evidence>
<reference evidence="1 2" key="1">
    <citation type="submission" date="2019-03" db="EMBL/GenBank/DDBJ databases">
        <title>Nitrincola sp. nov. isolated from an Indian soda lake.</title>
        <authorList>
            <person name="Joshi A."/>
            <person name="Thite S.V."/>
            <person name="Joseph N."/>
            <person name="Dhotre D."/>
            <person name="Moorthy M."/>
            <person name="Shouche Y.S."/>
        </authorList>
    </citation>
    <scope>NUCLEOTIDE SEQUENCE [LARGE SCALE GENOMIC DNA]</scope>
    <source>
        <strain evidence="1 2">MEB193</strain>
    </source>
</reference>
<keyword evidence="2" id="KW-1185">Reference proteome</keyword>
<gene>
    <name evidence="1" type="ORF">E1H14_07770</name>
</gene>
<proteinExistence type="predicted"/>
<accession>A0A5A9W1V3</accession>
<dbReference type="RefSeq" id="WP_149390886.1">
    <property type="nucleotide sequence ID" value="NZ_SMRS01000005.1"/>
</dbReference>
<sequence length="127" mass="14437">MSSPHPDIEIYIKSTPIEAISAWLEQRFGSLAPWQSKGLVHTSALTWQGQKIPITLHEKVAGKAWMSLWFQSNQTPWSQDLDCAQEAATALNTQIRCIVSGWQEGDEPDEWWSVEQGEATKVLWRTE</sequence>
<protein>
    <submittedName>
        <fullName evidence="1">Uncharacterized protein</fullName>
    </submittedName>
</protein>
<name>A0A5A9W1V3_9GAMM</name>
<dbReference type="OrthoDB" id="1495305at2"/>
<evidence type="ECO:0000313" key="2">
    <source>
        <dbReference type="Proteomes" id="UP000325302"/>
    </source>
</evidence>
<comment type="caution">
    <text evidence="1">The sequence shown here is derived from an EMBL/GenBank/DDBJ whole genome shotgun (WGS) entry which is preliminary data.</text>
</comment>
<dbReference type="Proteomes" id="UP000325302">
    <property type="component" value="Unassembled WGS sequence"/>
</dbReference>